<dbReference type="PANTHER" id="PTHR12801:SF158">
    <property type="entry name" value="RNA EXONUCLEASE 4"/>
    <property type="match status" value="1"/>
</dbReference>
<dbReference type="InterPro" id="IPR036397">
    <property type="entry name" value="RNaseH_sf"/>
</dbReference>
<dbReference type="InterPro" id="IPR047021">
    <property type="entry name" value="REXO1/3/4-like"/>
</dbReference>
<dbReference type="GO" id="GO:0004527">
    <property type="term" value="F:exonuclease activity"/>
    <property type="evidence" value="ECO:0007669"/>
    <property type="project" value="UniProtKB-KW"/>
</dbReference>
<gene>
    <name evidence="10" type="ORF">AB6A40_009540</name>
</gene>
<evidence type="ECO:0000313" key="11">
    <source>
        <dbReference type="Proteomes" id="UP001608902"/>
    </source>
</evidence>
<evidence type="ECO:0000256" key="4">
    <source>
        <dbReference type="ARBA" id="ARBA00022722"/>
    </source>
</evidence>
<evidence type="ECO:0000256" key="8">
    <source>
        <dbReference type="SAM" id="MobiDB-lite"/>
    </source>
</evidence>
<name>A0ABD6EU32_9BILA</name>
<reference evidence="10 11" key="1">
    <citation type="submission" date="2024-08" db="EMBL/GenBank/DDBJ databases">
        <title>Gnathostoma spinigerum genome.</title>
        <authorList>
            <person name="Gonzalez-Bertolin B."/>
            <person name="Monzon S."/>
            <person name="Zaballos A."/>
            <person name="Jimenez P."/>
            <person name="Dekumyoy P."/>
            <person name="Varona S."/>
            <person name="Cuesta I."/>
            <person name="Sumanam S."/>
            <person name="Adisakwattana P."/>
            <person name="Gasser R.B."/>
            <person name="Hernandez-Gonzalez A."/>
            <person name="Young N.D."/>
            <person name="Perteguer M.J."/>
        </authorList>
    </citation>
    <scope>NUCLEOTIDE SEQUENCE [LARGE SCALE GENOMIC DNA]</scope>
    <source>
        <strain evidence="10">AL3</strain>
        <tissue evidence="10">Liver</tissue>
    </source>
</reference>
<dbReference type="AlphaFoldDB" id="A0ABD6EU32"/>
<evidence type="ECO:0000256" key="7">
    <source>
        <dbReference type="ARBA" id="ARBA00023242"/>
    </source>
</evidence>
<evidence type="ECO:0000256" key="3">
    <source>
        <dbReference type="ARBA" id="ARBA00016937"/>
    </source>
</evidence>
<feature type="domain" description="Exonuclease" evidence="9">
    <location>
        <begin position="102"/>
        <end position="264"/>
    </location>
</feature>
<dbReference type="SUPFAM" id="SSF53098">
    <property type="entry name" value="Ribonuclease H-like"/>
    <property type="match status" value="1"/>
</dbReference>
<dbReference type="Gene3D" id="3.30.420.10">
    <property type="entry name" value="Ribonuclease H-like superfamily/Ribonuclease H"/>
    <property type="match status" value="1"/>
</dbReference>
<evidence type="ECO:0000256" key="5">
    <source>
        <dbReference type="ARBA" id="ARBA00022801"/>
    </source>
</evidence>
<comment type="subcellular location">
    <subcellularLocation>
        <location evidence="1">Nucleus</location>
    </subcellularLocation>
</comment>
<evidence type="ECO:0000256" key="1">
    <source>
        <dbReference type="ARBA" id="ARBA00004123"/>
    </source>
</evidence>
<keyword evidence="4" id="KW-0540">Nuclease</keyword>
<dbReference type="FunFam" id="3.30.420.10:FF:000007">
    <property type="entry name" value="Interferon-stimulated exonuclease gene 20"/>
    <property type="match status" value="1"/>
</dbReference>
<dbReference type="GO" id="GO:0005634">
    <property type="term" value="C:nucleus"/>
    <property type="evidence" value="ECO:0007669"/>
    <property type="project" value="UniProtKB-SubCell"/>
</dbReference>
<dbReference type="InterPro" id="IPR013520">
    <property type="entry name" value="Ribonucl_H"/>
</dbReference>
<comment type="similarity">
    <text evidence="2">Belongs to the REXO4 family.</text>
</comment>
<feature type="compositionally biased region" description="Basic and acidic residues" evidence="8">
    <location>
        <begin position="23"/>
        <end position="37"/>
    </location>
</feature>
<protein>
    <recommendedName>
        <fullName evidence="3">RNA exonuclease 4</fullName>
    </recommendedName>
</protein>
<dbReference type="CDD" id="cd06144">
    <property type="entry name" value="REX4_like"/>
    <property type="match status" value="1"/>
</dbReference>
<accession>A0ABD6EU32</accession>
<dbReference type="SMART" id="SM00479">
    <property type="entry name" value="EXOIII"/>
    <property type="match status" value="1"/>
</dbReference>
<dbReference type="Pfam" id="PF00929">
    <property type="entry name" value="RNase_T"/>
    <property type="match status" value="1"/>
</dbReference>
<proteinExistence type="inferred from homology"/>
<keyword evidence="11" id="KW-1185">Reference proteome</keyword>
<evidence type="ECO:0000256" key="6">
    <source>
        <dbReference type="ARBA" id="ARBA00022839"/>
    </source>
</evidence>
<keyword evidence="7" id="KW-0539">Nucleus</keyword>
<sequence length="272" mass="31158">MAGQFRKKEFSAISANWKELQKELERESESSKKEKETMSSVDSDGFIKVVRKKNRKRKQESMEIDNEQMEPSKKKVARFLNGKATYTDSKAQEPTCSTVLNSVFGMDCEYVGVGLDGKDDALARVSIVNSNGDPVYDVYVKPEERVVDYRTEISGIRPRSLVNGQPFKKVQLEVHKLLAGKIVVGHALQNDFRVLGLSHTRKLTRDTSKYPYFRKICGITKTPSLKFLAEKLLGVNIQQGEHDSVVDARVPMKIYMLHRKKWEADIKRYLHR</sequence>
<organism evidence="10 11">
    <name type="scientific">Gnathostoma spinigerum</name>
    <dbReference type="NCBI Taxonomy" id="75299"/>
    <lineage>
        <taxon>Eukaryota</taxon>
        <taxon>Metazoa</taxon>
        <taxon>Ecdysozoa</taxon>
        <taxon>Nematoda</taxon>
        <taxon>Chromadorea</taxon>
        <taxon>Rhabditida</taxon>
        <taxon>Spirurina</taxon>
        <taxon>Gnathostomatomorpha</taxon>
        <taxon>Gnathostomatoidea</taxon>
        <taxon>Gnathostomatidae</taxon>
        <taxon>Gnathostoma</taxon>
    </lineage>
</organism>
<dbReference type="InterPro" id="IPR012337">
    <property type="entry name" value="RNaseH-like_sf"/>
</dbReference>
<comment type="caution">
    <text evidence="10">The sequence shown here is derived from an EMBL/GenBank/DDBJ whole genome shotgun (WGS) entry which is preliminary data.</text>
</comment>
<dbReference type="PANTHER" id="PTHR12801">
    <property type="entry name" value="RNA EXONUCLEASE REXO1 / RECO3 FAMILY MEMBER-RELATED"/>
    <property type="match status" value="1"/>
</dbReference>
<evidence type="ECO:0000259" key="9">
    <source>
        <dbReference type="SMART" id="SM00479"/>
    </source>
</evidence>
<dbReference type="Proteomes" id="UP001608902">
    <property type="component" value="Unassembled WGS sequence"/>
</dbReference>
<dbReference type="EMBL" id="JBGFUD010010220">
    <property type="protein sequence ID" value="MFH4982831.1"/>
    <property type="molecule type" value="Genomic_DNA"/>
</dbReference>
<feature type="compositionally biased region" description="Basic residues" evidence="8">
    <location>
        <begin position="49"/>
        <end position="58"/>
    </location>
</feature>
<keyword evidence="6" id="KW-0269">Exonuclease</keyword>
<feature type="region of interest" description="Disordered" evidence="8">
    <location>
        <begin position="23"/>
        <end position="73"/>
    </location>
</feature>
<evidence type="ECO:0000313" key="10">
    <source>
        <dbReference type="EMBL" id="MFH4982831.1"/>
    </source>
</evidence>
<keyword evidence="5" id="KW-0378">Hydrolase</keyword>
<evidence type="ECO:0000256" key="2">
    <source>
        <dbReference type="ARBA" id="ARBA00010489"/>
    </source>
</evidence>
<dbReference type="InterPro" id="IPR037431">
    <property type="entry name" value="REX4_DEDDh_dom"/>
</dbReference>